<dbReference type="FunFam" id="2.40.440.10:FF:000001">
    <property type="entry name" value="L,D-transpeptidase YbiS"/>
    <property type="match status" value="1"/>
</dbReference>
<comment type="pathway">
    <text evidence="2 13">Cell wall biogenesis; peptidoglycan biosynthesis.</text>
</comment>
<keyword evidence="8" id="KW-0378">Hydrolase</keyword>
<protein>
    <submittedName>
        <fullName evidence="16">L,D-transpeptidase</fullName>
    </submittedName>
</protein>
<keyword evidence="11 13" id="KW-0961">Cell wall biogenesis/degradation</keyword>
<dbReference type="UniPathway" id="UPA00219"/>
<dbReference type="Gene3D" id="2.40.440.10">
    <property type="entry name" value="L,D-transpeptidase catalytic domain-like"/>
    <property type="match status" value="1"/>
</dbReference>
<comment type="similarity">
    <text evidence="3">Belongs to the YkuD family.</text>
</comment>
<dbReference type="CDD" id="cd16913">
    <property type="entry name" value="YkuD_like"/>
    <property type="match status" value="1"/>
</dbReference>
<dbReference type="PANTHER" id="PTHR30582:SF31">
    <property type="entry name" value="L,D-TRANSPEPTIDASE YBIS-RELATED"/>
    <property type="match status" value="1"/>
</dbReference>
<keyword evidence="14" id="KW-0472">Membrane</keyword>
<dbReference type="GO" id="GO:0042597">
    <property type="term" value="C:periplasmic space"/>
    <property type="evidence" value="ECO:0007669"/>
    <property type="project" value="UniProtKB-SubCell"/>
</dbReference>
<keyword evidence="9 13" id="KW-0133">Cell shape</keyword>
<keyword evidence="5" id="KW-0808">Transferase</keyword>
<evidence type="ECO:0000256" key="1">
    <source>
        <dbReference type="ARBA" id="ARBA00004418"/>
    </source>
</evidence>
<dbReference type="GO" id="GO:0008360">
    <property type="term" value="P:regulation of cell shape"/>
    <property type="evidence" value="ECO:0007669"/>
    <property type="project" value="UniProtKB-UniRule"/>
</dbReference>
<dbReference type="Pfam" id="PF03734">
    <property type="entry name" value="YkuD"/>
    <property type="match status" value="1"/>
</dbReference>
<evidence type="ECO:0000256" key="13">
    <source>
        <dbReference type="PROSITE-ProRule" id="PRU01373"/>
    </source>
</evidence>
<comment type="subcellular location">
    <subcellularLocation>
        <location evidence="1">Periplasm</location>
    </subcellularLocation>
</comment>
<dbReference type="AlphaFoldDB" id="D2XN84"/>
<dbReference type="GO" id="GO:0071555">
    <property type="term" value="P:cell wall organization"/>
    <property type="evidence" value="ECO:0007669"/>
    <property type="project" value="UniProtKB-UniRule"/>
</dbReference>
<evidence type="ECO:0000256" key="8">
    <source>
        <dbReference type="ARBA" id="ARBA00022801"/>
    </source>
</evidence>
<sequence>MQITYIIRNILLIILLHSIYSYALIYTLPKNGNKLIGKNFKITIPKNNIHPLEYFAEKYQLGLSNLLEINPNTDVYLPQAESEIIIPHQLILPNTPHEGIIINSAEMRLYFYPKNSNKIIVFPIGIGEIGNNTPFNWVTSVQRKKHNPVWIPTKKIRDEYLIQGTILPKIIASGPHNPMGLYALYIGKLYAIHGTNANFGIGLRISHGCIRLRADDIKYLFQNVPLGTRVQFINEPVKITQEKNGNFYIEVHQPLSLTKEEFYSNQPNKIQLSNATHNMLKNKNINPNLVKIALEQRLGIPVNITKKPS</sequence>
<evidence type="ECO:0000256" key="3">
    <source>
        <dbReference type="ARBA" id="ARBA00005992"/>
    </source>
</evidence>
<dbReference type="Pfam" id="PF17969">
    <property type="entry name" value="Ldt_C"/>
    <property type="match status" value="1"/>
</dbReference>
<gene>
    <name evidence="16" type="primary">ybiS</name>
</gene>
<keyword evidence="6" id="KW-0732">Signal</keyword>
<evidence type="ECO:0000256" key="2">
    <source>
        <dbReference type="ARBA" id="ARBA00004752"/>
    </source>
</evidence>
<accession>D2XN84</accession>
<dbReference type="EMBL" id="GU219480">
    <property type="protein sequence ID" value="ADA82673.1"/>
    <property type="molecule type" value="Genomic_DNA"/>
</dbReference>
<dbReference type="GO" id="GO:0071972">
    <property type="term" value="F:peptidoglycan L,D-transpeptidase activity"/>
    <property type="evidence" value="ECO:0007669"/>
    <property type="project" value="UniProtKB-ARBA"/>
</dbReference>
<dbReference type="GO" id="GO:0005576">
    <property type="term" value="C:extracellular region"/>
    <property type="evidence" value="ECO:0007669"/>
    <property type="project" value="TreeGrafter"/>
</dbReference>
<dbReference type="PROSITE" id="PS52029">
    <property type="entry name" value="LD_TPASE"/>
    <property type="match status" value="1"/>
</dbReference>
<keyword evidence="14" id="KW-1133">Transmembrane helix</keyword>
<reference evidence="16" key="1">
    <citation type="journal article" date="2010" name="Mol. Biol. Evol.">
        <title>Slip into something more functional: selection maintains ancient frameshifts in homopolymeric sequences.</title>
        <authorList>
            <person name="Wernegreen J.J."/>
            <person name="Kauppinen S.N."/>
            <person name="Degnan P.H."/>
        </authorList>
    </citation>
    <scope>NUCLEOTIDE SEQUENCE</scope>
</reference>
<evidence type="ECO:0000256" key="14">
    <source>
        <dbReference type="SAM" id="Phobius"/>
    </source>
</evidence>
<dbReference type="PANTHER" id="PTHR30582">
    <property type="entry name" value="L,D-TRANSPEPTIDASE"/>
    <property type="match status" value="1"/>
</dbReference>
<feature type="transmembrane region" description="Helical" evidence="14">
    <location>
        <begin position="6"/>
        <end position="28"/>
    </location>
</feature>
<evidence type="ECO:0000256" key="10">
    <source>
        <dbReference type="ARBA" id="ARBA00022984"/>
    </source>
</evidence>
<evidence type="ECO:0000256" key="4">
    <source>
        <dbReference type="ARBA" id="ARBA00022676"/>
    </source>
</evidence>
<evidence type="ECO:0000256" key="6">
    <source>
        <dbReference type="ARBA" id="ARBA00022729"/>
    </source>
</evidence>
<evidence type="ECO:0000256" key="9">
    <source>
        <dbReference type="ARBA" id="ARBA00022960"/>
    </source>
</evidence>
<dbReference type="InterPro" id="IPR038063">
    <property type="entry name" value="Transpep_catalytic_dom"/>
</dbReference>
<dbReference type="InterPro" id="IPR005490">
    <property type="entry name" value="LD_TPept_cat_dom"/>
</dbReference>
<evidence type="ECO:0000256" key="12">
    <source>
        <dbReference type="ARBA" id="ARBA00060592"/>
    </source>
</evidence>
<proteinExistence type="inferred from homology"/>
<organism evidence="16">
    <name type="scientific">endosymbiont of Polyrhachis macropus</name>
    <dbReference type="NCBI Taxonomy" id="698794"/>
    <lineage>
        <taxon>Bacteria</taxon>
        <taxon>Pseudomonadati</taxon>
        <taxon>Pseudomonadota</taxon>
        <taxon>Gammaproteobacteria</taxon>
        <taxon>Enterobacterales</taxon>
        <taxon>Enterobacteriaceae</taxon>
        <taxon>ant endosymbionts</taxon>
        <taxon>Candidatus Blochmanniella</taxon>
    </lineage>
</organism>
<keyword evidence="7" id="KW-0574">Periplasm</keyword>
<keyword evidence="4" id="KW-0328">Glycosyltransferase</keyword>
<evidence type="ECO:0000313" key="16">
    <source>
        <dbReference type="EMBL" id="ADA82673.1"/>
    </source>
</evidence>
<keyword evidence="14" id="KW-0812">Transmembrane</keyword>
<dbReference type="InterPro" id="IPR050979">
    <property type="entry name" value="LD-transpeptidase"/>
</dbReference>
<evidence type="ECO:0000256" key="5">
    <source>
        <dbReference type="ARBA" id="ARBA00022679"/>
    </source>
</evidence>
<feature type="active site" description="Nucleophile" evidence="13">
    <location>
        <position position="209"/>
    </location>
</feature>
<evidence type="ECO:0000256" key="11">
    <source>
        <dbReference type="ARBA" id="ARBA00023316"/>
    </source>
</evidence>
<dbReference type="InterPro" id="IPR041597">
    <property type="entry name" value="Ldt_C"/>
</dbReference>
<evidence type="ECO:0000256" key="7">
    <source>
        <dbReference type="ARBA" id="ARBA00022764"/>
    </source>
</evidence>
<evidence type="ECO:0000259" key="15">
    <source>
        <dbReference type="PROSITE" id="PS52029"/>
    </source>
</evidence>
<feature type="active site" description="Proton donor/acceptor" evidence="13">
    <location>
        <position position="193"/>
    </location>
</feature>
<name>D2XN84_9ENTR</name>
<keyword evidence="10 13" id="KW-0573">Peptidoglycan synthesis</keyword>
<dbReference type="GO" id="GO:0016757">
    <property type="term" value="F:glycosyltransferase activity"/>
    <property type="evidence" value="ECO:0007669"/>
    <property type="project" value="UniProtKB-KW"/>
</dbReference>
<dbReference type="GO" id="GO:0018104">
    <property type="term" value="P:peptidoglycan-protein cross-linking"/>
    <property type="evidence" value="ECO:0007669"/>
    <property type="project" value="TreeGrafter"/>
</dbReference>
<feature type="domain" description="L,D-TPase catalytic" evidence="15">
    <location>
        <begin position="98"/>
        <end position="233"/>
    </location>
</feature>
<comment type="pathway">
    <text evidence="12">Glycan biosynthesis.</text>
</comment>
<dbReference type="SUPFAM" id="SSF141523">
    <property type="entry name" value="L,D-transpeptidase catalytic domain-like"/>
    <property type="match status" value="1"/>
</dbReference>